<dbReference type="InterPro" id="IPR038619">
    <property type="entry name" value="MraZ_sf"/>
</dbReference>
<reference evidence="3" key="1">
    <citation type="submission" date="2020-10" db="EMBL/GenBank/DDBJ databases">
        <authorList>
            <person name="Gilroy R."/>
        </authorList>
    </citation>
    <scope>NUCLEOTIDE SEQUENCE</scope>
    <source>
        <strain evidence="3">517</strain>
    </source>
</reference>
<proteinExistence type="inferred from homology"/>
<dbReference type="CDD" id="cd16321">
    <property type="entry name" value="MraZ_C"/>
    <property type="match status" value="1"/>
</dbReference>
<dbReference type="InterPro" id="IPR037914">
    <property type="entry name" value="SpoVT-AbrB_sf"/>
</dbReference>
<keyword evidence="1" id="KW-0963">Cytoplasm</keyword>
<reference evidence="3" key="2">
    <citation type="journal article" date="2021" name="PeerJ">
        <title>Extensive microbial diversity within the chicken gut microbiome revealed by metagenomics and culture.</title>
        <authorList>
            <person name="Gilroy R."/>
            <person name="Ravi A."/>
            <person name="Getino M."/>
            <person name="Pursley I."/>
            <person name="Horton D.L."/>
            <person name="Alikhan N.F."/>
            <person name="Baker D."/>
            <person name="Gharbi K."/>
            <person name="Hall N."/>
            <person name="Watson M."/>
            <person name="Adriaenssens E.M."/>
            <person name="Foster-Nyarko E."/>
            <person name="Jarju S."/>
            <person name="Secka A."/>
            <person name="Antonio M."/>
            <person name="Oren A."/>
            <person name="Chaudhuri R.R."/>
            <person name="La Ragione R."/>
            <person name="Hildebrand F."/>
            <person name="Pallen M.J."/>
        </authorList>
    </citation>
    <scope>NUCLEOTIDE SEQUENCE</scope>
    <source>
        <strain evidence="3">517</strain>
    </source>
</reference>
<accession>A0A940DG70</accession>
<dbReference type="PANTHER" id="PTHR34701">
    <property type="entry name" value="TRANSCRIPTIONAL REGULATOR MRAZ"/>
    <property type="match status" value="1"/>
</dbReference>
<protein>
    <recommendedName>
        <fullName evidence="1">Transcriptional regulator MraZ</fullName>
    </recommendedName>
</protein>
<dbReference type="Proteomes" id="UP000727857">
    <property type="component" value="Unassembled WGS sequence"/>
</dbReference>
<evidence type="ECO:0000256" key="1">
    <source>
        <dbReference type="HAMAP-Rule" id="MF_01008"/>
    </source>
</evidence>
<dbReference type="InterPro" id="IPR003444">
    <property type="entry name" value="MraZ"/>
</dbReference>
<dbReference type="InterPro" id="IPR035642">
    <property type="entry name" value="MraZ_N"/>
</dbReference>
<dbReference type="GO" id="GO:0005737">
    <property type="term" value="C:cytoplasm"/>
    <property type="evidence" value="ECO:0007669"/>
    <property type="project" value="UniProtKB-UniRule"/>
</dbReference>
<dbReference type="SUPFAM" id="SSF89447">
    <property type="entry name" value="AbrB/MazE/MraZ-like"/>
    <property type="match status" value="1"/>
</dbReference>
<evidence type="ECO:0000313" key="4">
    <source>
        <dbReference type="Proteomes" id="UP000727857"/>
    </source>
</evidence>
<dbReference type="EMBL" id="JADINF010000093">
    <property type="protein sequence ID" value="MBO8424111.1"/>
    <property type="molecule type" value="Genomic_DNA"/>
</dbReference>
<dbReference type="CDD" id="cd16320">
    <property type="entry name" value="MraZ_N"/>
    <property type="match status" value="1"/>
</dbReference>
<comment type="subcellular location">
    <subcellularLocation>
        <location evidence="1">Cytoplasm</location>
        <location evidence="1">Nucleoid</location>
    </subcellularLocation>
</comment>
<evidence type="ECO:0000259" key="2">
    <source>
        <dbReference type="Pfam" id="PF02381"/>
    </source>
</evidence>
<dbReference type="Pfam" id="PF02381">
    <property type="entry name" value="MraZ"/>
    <property type="match status" value="2"/>
</dbReference>
<dbReference type="GO" id="GO:0000976">
    <property type="term" value="F:transcription cis-regulatory region binding"/>
    <property type="evidence" value="ECO:0007669"/>
    <property type="project" value="TreeGrafter"/>
</dbReference>
<dbReference type="GO" id="GO:0003700">
    <property type="term" value="F:DNA-binding transcription factor activity"/>
    <property type="evidence" value="ECO:0007669"/>
    <property type="project" value="UniProtKB-UniRule"/>
</dbReference>
<comment type="similarity">
    <text evidence="1">Belongs to the MraZ family.</text>
</comment>
<feature type="domain" description="MraZ" evidence="2">
    <location>
        <begin position="4"/>
        <end position="69"/>
    </location>
</feature>
<comment type="caution">
    <text evidence="3">The sequence shown here is derived from an EMBL/GenBank/DDBJ whole genome shotgun (WGS) entry which is preliminary data.</text>
</comment>
<gene>
    <name evidence="1" type="primary">mraZ</name>
    <name evidence="3" type="ORF">IAB16_03760</name>
</gene>
<dbReference type="InterPro" id="IPR035644">
    <property type="entry name" value="MraZ_C"/>
</dbReference>
<comment type="subunit">
    <text evidence="1">Forms oligomers.</text>
</comment>
<name>A0A940DG70_9FIRM</name>
<dbReference type="GO" id="GO:2000143">
    <property type="term" value="P:negative regulation of DNA-templated transcription initiation"/>
    <property type="evidence" value="ECO:0007669"/>
    <property type="project" value="TreeGrafter"/>
</dbReference>
<keyword evidence="1" id="KW-0238">DNA-binding</keyword>
<dbReference type="PANTHER" id="PTHR34701:SF1">
    <property type="entry name" value="TRANSCRIPTIONAL REGULATOR MRAZ"/>
    <property type="match status" value="1"/>
</dbReference>
<keyword evidence="1" id="KW-0805">Transcription regulation</keyword>
<dbReference type="Gene3D" id="3.40.1550.20">
    <property type="entry name" value="Transcriptional regulator MraZ domain"/>
    <property type="match status" value="1"/>
</dbReference>
<feature type="domain" description="MraZ" evidence="2">
    <location>
        <begin position="83"/>
        <end position="136"/>
    </location>
</feature>
<sequence>MVYYGEYNQVLDGKNRMRMPMKLKVQLGSEYYILNGANGCLLVMDAGRFNDMTAQFARVPLSDSAARRVVSEIMASVVVPEEDAQGRFVLPARAIRYAGISKNIVIVGACDYIEIWSEEKYNANTDSAEEESLDAKLLKLREYGV</sequence>
<dbReference type="HAMAP" id="MF_01008">
    <property type="entry name" value="MraZ"/>
    <property type="match status" value="1"/>
</dbReference>
<organism evidence="3 4">
    <name type="scientific">Candidatus Stercoripulliclostridium pullicola</name>
    <dbReference type="NCBI Taxonomy" id="2840953"/>
    <lineage>
        <taxon>Bacteria</taxon>
        <taxon>Bacillati</taxon>
        <taxon>Bacillota</taxon>
        <taxon>Clostridia</taxon>
        <taxon>Eubacteriales</taxon>
        <taxon>Candidatus Stercoripulliclostridium</taxon>
    </lineage>
</organism>
<dbReference type="GO" id="GO:0009295">
    <property type="term" value="C:nucleoid"/>
    <property type="evidence" value="ECO:0007669"/>
    <property type="project" value="UniProtKB-SubCell"/>
</dbReference>
<dbReference type="AlphaFoldDB" id="A0A940DG70"/>
<dbReference type="InterPro" id="IPR020603">
    <property type="entry name" value="MraZ_dom"/>
</dbReference>
<evidence type="ECO:0000313" key="3">
    <source>
        <dbReference type="EMBL" id="MBO8424111.1"/>
    </source>
</evidence>
<keyword evidence="1" id="KW-0804">Transcription</keyword>